<dbReference type="SUPFAM" id="SSF46689">
    <property type="entry name" value="Homeodomain-like"/>
    <property type="match status" value="1"/>
</dbReference>
<sequence>MTKKTPESRLENVTERLIGAFEELDFIHSLSRVLANPEELEDIDAYLRQETQSLISSDLGWVVRMREGLEITSLDGVDQDLAAAITASFLSGDTGSTAASKKKHSSFLTDDLHKAFAKKKALPSVPESLPRAFMAAPFQYQGELLGWICLGRKEVGSPFDSRDLKMLETLAAQASLFLKNANLVQALRNKAQSLGRRLQHLERVKGGTAPDLSWIKSRSPKMRHLARQVEGTGATDATVLLLGESGTGKSLVARIVHRVSRRKGGPFVEINCGAVPANLIESELFGHKKGSFTGADRDRQGLFVEAHGGTIFLDEVGELPLDAQVKLLTVLEQRTVRPIGSNHDVAVDVRVIAATNQNLQVAIADKTFREDLYYRLNVITLTVPPLRERREEILPLARKFLDELSTETHRRVSGFTSEAEEALLAYGWPGNVRELRNVIERGLLLIPEGGPVTVDDLPFAETSSASTPVVLQGGLKESLHVLERDLLMKALEDSKGVVSEAADRLAISRTNFHNKLRKHGLIRESQWK</sequence>
<protein>
    <submittedName>
        <fullName evidence="7">Sigma-54-dependent Fis family transcriptional regulator</fullName>
    </submittedName>
</protein>
<dbReference type="FunFam" id="3.40.50.300:FF:000006">
    <property type="entry name" value="DNA-binding transcriptional regulator NtrC"/>
    <property type="match status" value="1"/>
</dbReference>
<evidence type="ECO:0000313" key="8">
    <source>
        <dbReference type="Proteomes" id="UP000547674"/>
    </source>
</evidence>
<evidence type="ECO:0000256" key="1">
    <source>
        <dbReference type="ARBA" id="ARBA00022741"/>
    </source>
</evidence>
<dbReference type="GO" id="GO:0006355">
    <property type="term" value="P:regulation of DNA-templated transcription"/>
    <property type="evidence" value="ECO:0007669"/>
    <property type="project" value="InterPro"/>
</dbReference>
<keyword evidence="4" id="KW-0238">DNA-binding</keyword>
<dbReference type="InterPro" id="IPR058031">
    <property type="entry name" value="AAA_lid_NorR"/>
</dbReference>
<dbReference type="PROSITE" id="PS50045">
    <property type="entry name" value="SIGMA54_INTERACT_4"/>
    <property type="match status" value="1"/>
</dbReference>
<dbReference type="InterPro" id="IPR025943">
    <property type="entry name" value="Sigma_54_int_dom_ATP-bd_2"/>
</dbReference>
<dbReference type="InterPro" id="IPR002078">
    <property type="entry name" value="Sigma_54_int"/>
</dbReference>
<dbReference type="InterPro" id="IPR025662">
    <property type="entry name" value="Sigma_54_int_dom_ATP-bd_1"/>
</dbReference>
<dbReference type="InterPro" id="IPR009057">
    <property type="entry name" value="Homeodomain-like_sf"/>
</dbReference>
<dbReference type="SMART" id="SM00382">
    <property type="entry name" value="AAA"/>
    <property type="match status" value="1"/>
</dbReference>
<dbReference type="Gene3D" id="1.10.8.60">
    <property type="match status" value="1"/>
</dbReference>
<dbReference type="PROSITE" id="PS00676">
    <property type="entry name" value="SIGMA54_INTERACT_2"/>
    <property type="match status" value="1"/>
</dbReference>
<reference evidence="7 8" key="1">
    <citation type="submission" date="2020-03" db="EMBL/GenBank/DDBJ databases">
        <title>Metabolic flexibility allows generalist bacteria to become dominant in a frequently disturbed ecosystem.</title>
        <authorList>
            <person name="Chen Y.-J."/>
            <person name="Leung P.M."/>
            <person name="Bay S.K."/>
            <person name="Hugenholtz P."/>
            <person name="Kessler A.J."/>
            <person name="Shelley G."/>
            <person name="Waite D.W."/>
            <person name="Cook P.L."/>
            <person name="Greening C."/>
        </authorList>
    </citation>
    <scope>NUCLEOTIDE SEQUENCE [LARGE SCALE GENOMIC DNA]</scope>
    <source>
        <strain evidence="7">SS_bin_28</strain>
    </source>
</reference>
<dbReference type="PROSITE" id="PS00688">
    <property type="entry name" value="SIGMA54_INTERACT_3"/>
    <property type="match status" value="1"/>
</dbReference>
<name>A0A7Y2EB26_UNCEI</name>
<evidence type="ECO:0000259" key="6">
    <source>
        <dbReference type="PROSITE" id="PS50045"/>
    </source>
</evidence>
<dbReference type="PROSITE" id="PS00675">
    <property type="entry name" value="SIGMA54_INTERACT_1"/>
    <property type="match status" value="1"/>
</dbReference>
<dbReference type="InterPro" id="IPR027417">
    <property type="entry name" value="P-loop_NTPase"/>
</dbReference>
<keyword evidence="3" id="KW-0805">Transcription regulation</keyword>
<accession>A0A7Y2EB26</accession>
<dbReference type="Pfam" id="PF00158">
    <property type="entry name" value="Sigma54_activat"/>
    <property type="match status" value="1"/>
</dbReference>
<dbReference type="InterPro" id="IPR025944">
    <property type="entry name" value="Sigma_54_int_dom_CS"/>
</dbReference>
<dbReference type="PANTHER" id="PTHR32071:SF14">
    <property type="entry name" value="TRANSCRIPTIONAL REGULATORY PROTEIN RTCR"/>
    <property type="match status" value="1"/>
</dbReference>
<dbReference type="SUPFAM" id="SSF55781">
    <property type="entry name" value="GAF domain-like"/>
    <property type="match status" value="1"/>
</dbReference>
<organism evidence="7 8">
    <name type="scientific">Eiseniibacteriota bacterium</name>
    <dbReference type="NCBI Taxonomy" id="2212470"/>
    <lineage>
        <taxon>Bacteria</taxon>
        <taxon>Candidatus Eiseniibacteriota</taxon>
    </lineage>
</organism>
<feature type="domain" description="Sigma-54 factor interaction" evidence="6">
    <location>
        <begin position="215"/>
        <end position="444"/>
    </location>
</feature>
<dbReference type="GO" id="GO:0043565">
    <property type="term" value="F:sequence-specific DNA binding"/>
    <property type="evidence" value="ECO:0007669"/>
    <property type="project" value="InterPro"/>
</dbReference>
<dbReference type="PRINTS" id="PR01590">
    <property type="entry name" value="HTHFIS"/>
</dbReference>
<dbReference type="InterPro" id="IPR003018">
    <property type="entry name" value="GAF"/>
</dbReference>
<dbReference type="Gene3D" id="3.40.50.300">
    <property type="entry name" value="P-loop containing nucleotide triphosphate hydrolases"/>
    <property type="match status" value="1"/>
</dbReference>
<keyword evidence="1" id="KW-0547">Nucleotide-binding</keyword>
<evidence type="ECO:0000313" key="7">
    <source>
        <dbReference type="EMBL" id="NNF08534.1"/>
    </source>
</evidence>
<evidence type="ECO:0000256" key="2">
    <source>
        <dbReference type="ARBA" id="ARBA00022840"/>
    </source>
</evidence>
<dbReference type="CDD" id="cd00009">
    <property type="entry name" value="AAA"/>
    <property type="match status" value="1"/>
</dbReference>
<dbReference type="InterPro" id="IPR029016">
    <property type="entry name" value="GAF-like_dom_sf"/>
</dbReference>
<dbReference type="Pfam" id="PF13185">
    <property type="entry name" value="GAF_2"/>
    <property type="match status" value="1"/>
</dbReference>
<dbReference type="SUPFAM" id="SSF52540">
    <property type="entry name" value="P-loop containing nucleoside triphosphate hydrolases"/>
    <property type="match status" value="1"/>
</dbReference>
<dbReference type="InterPro" id="IPR002197">
    <property type="entry name" value="HTH_Fis"/>
</dbReference>
<gene>
    <name evidence="7" type="ORF">HKN21_17365</name>
</gene>
<dbReference type="InterPro" id="IPR003593">
    <property type="entry name" value="AAA+_ATPase"/>
</dbReference>
<evidence type="ECO:0000256" key="4">
    <source>
        <dbReference type="ARBA" id="ARBA00023125"/>
    </source>
</evidence>
<dbReference type="Pfam" id="PF25601">
    <property type="entry name" value="AAA_lid_14"/>
    <property type="match status" value="1"/>
</dbReference>
<evidence type="ECO:0000256" key="5">
    <source>
        <dbReference type="ARBA" id="ARBA00023163"/>
    </source>
</evidence>
<comment type="caution">
    <text evidence="7">The sequence shown here is derived from an EMBL/GenBank/DDBJ whole genome shotgun (WGS) entry which is preliminary data.</text>
</comment>
<evidence type="ECO:0000256" key="3">
    <source>
        <dbReference type="ARBA" id="ARBA00023015"/>
    </source>
</evidence>
<dbReference type="GO" id="GO:0005524">
    <property type="term" value="F:ATP binding"/>
    <property type="evidence" value="ECO:0007669"/>
    <property type="project" value="UniProtKB-KW"/>
</dbReference>
<dbReference type="EMBL" id="JABDJR010000696">
    <property type="protein sequence ID" value="NNF08534.1"/>
    <property type="molecule type" value="Genomic_DNA"/>
</dbReference>
<dbReference type="Gene3D" id="1.10.10.60">
    <property type="entry name" value="Homeodomain-like"/>
    <property type="match status" value="1"/>
</dbReference>
<dbReference type="PANTHER" id="PTHR32071">
    <property type="entry name" value="TRANSCRIPTIONAL REGULATORY PROTEIN"/>
    <property type="match status" value="1"/>
</dbReference>
<proteinExistence type="predicted"/>
<keyword evidence="5" id="KW-0804">Transcription</keyword>
<keyword evidence="2" id="KW-0067">ATP-binding</keyword>
<dbReference type="Proteomes" id="UP000547674">
    <property type="component" value="Unassembled WGS sequence"/>
</dbReference>
<dbReference type="Gene3D" id="3.30.450.40">
    <property type="match status" value="1"/>
</dbReference>
<dbReference type="Pfam" id="PF02954">
    <property type="entry name" value="HTH_8"/>
    <property type="match status" value="1"/>
</dbReference>
<dbReference type="AlphaFoldDB" id="A0A7Y2EB26"/>